<comment type="caution">
    <text evidence="5">The sequence shown here is derived from an EMBL/GenBank/DDBJ whole genome shotgun (WGS) entry which is preliminary data.</text>
</comment>
<feature type="domain" description="N-acetyltransferase" evidence="4">
    <location>
        <begin position="5"/>
        <end position="165"/>
    </location>
</feature>
<comment type="similarity">
    <text evidence="3">Belongs to the acetyltransferase family. RimJ subfamily.</text>
</comment>
<protein>
    <submittedName>
        <fullName evidence="5">Acetyltransferase</fullName>
    </submittedName>
</protein>
<proteinExistence type="inferred from homology"/>
<dbReference type="OrthoDB" id="9785602at2"/>
<gene>
    <name evidence="5" type="ORF">AF331_16755</name>
</gene>
<dbReference type="PANTHER" id="PTHR43792:SF8">
    <property type="entry name" value="[RIBOSOMAL PROTEIN US5]-ALANINE N-ACETYLTRANSFERASE"/>
    <property type="match status" value="1"/>
</dbReference>
<organism evidence="5 6">
    <name type="scientific">Rossellomorea marisflavi</name>
    <dbReference type="NCBI Taxonomy" id="189381"/>
    <lineage>
        <taxon>Bacteria</taxon>
        <taxon>Bacillati</taxon>
        <taxon>Bacillota</taxon>
        <taxon>Bacilli</taxon>
        <taxon>Bacillales</taxon>
        <taxon>Bacillaceae</taxon>
        <taxon>Rossellomorea</taxon>
    </lineage>
</organism>
<name>A0A0M0G1W9_9BACI</name>
<keyword evidence="6" id="KW-1185">Reference proteome</keyword>
<dbReference type="InterPro" id="IPR000182">
    <property type="entry name" value="GNAT_dom"/>
</dbReference>
<evidence type="ECO:0000256" key="2">
    <source>
        <dbReference type="ARBA" id="ARBA00023315"/>
    </source>
</evidence>
<evidence type="ECO:0000256" key="1">
    <source>
        <dbReference type="ARBA" id="ARBA00022679"/>
    </source>
</evidence>
<dbReference type="EMBL" id="LGUE01000005">
    <property type="protein sequence ID" value="KON83809.1"/>
    <property type="molecule type" value="Genomic_DNA"/>
</dbReference>
<evidence type="ECO:0000313" key="5">
    <source>
        <dbReference type="EMBL" id="KON83809.1"/>
    </source>
</evidence>
<keyword evidence="1 5" id="KW-0808">Transferase</keyword>
<dbReference type="InterPro" id="IPR016181">
    <property type="entry name" value="Acyl_CoA_acyltransferase"/>
</dbReference>
<sequence>MMETIELRELRETDWQAVHRYASMEIVSRHQPWGPNSEEETRQYVDEVLRDAAKKDRTRFTFAVILEGELIGCGELTICDRSNLTGEIGYILHPEHWGKGIATLLAKKLLNIGFHQHGLHRIQATCDPANTGSMRVLEKCGMTREGRIRDHLKMNDGWRDSLLFGKLEHE</sequence>
<keyword evidence="2" id="KW-0012">Acyltransferase</keyword>
<reference evidence="6" key="1">
    <citation type="submission" date="2015-07" db="EMBL/GenBank/DDBJ databases">
        <title>Fjat-14235 jcm11544.</title>
        <authorList>
            <person name="Liu B."/>
            <person name="Wang J."/>
            <person name="Zhu Y."/>
            <person name="Liu G."/>
            <person name="Chen Q."/>
            <person name="Chen Z."/>
            <person name="Lan J."/>
            <person name="Che J."/>
            <person name="Ge C."/>
            <person name="Shi H."/>
            <person name="Pan Z."/>
            <person name="Liu X."/>
        </authorList>
    </citation>
    <scope>NUCLEOTIDE SEQUENCE [LARGE SCALE GENOMIC DNA]</scope>
    <source>
        <strain evidence="6">JCM 11544</strain>
    </source>
</reference>
<evidence type="ECO:0000256" key="3">
    <source>
        <dbReference type="ARBA" id="ARBA00038502"/>
    </source>
</evidence>
<dbReference type="InterPro" id="IPR051531">
    <property type="entry name" value="N-acetyltransferase"/>
</dbReference>
<evidence type="ECO:0000259" key="4">
    <source>
        <dbReference type="PROSITE" id="PS51186"/>
    </source>
</evidence>
<dbReference type="GO" id="GO:0016747">
    <property type="term" value="F:acyltransferase activity, transferring groups other than amino-acyl groups"/>
    <property type="evidence" value="ECO:0007669"/>
    <property type="project" value="InterPro"/>
</dbReference>
<evidence type="ECO:0000313" key="6">
    <source>
        <dbReference type="Proteomes" id="UP000037405"/>
    </source>
</evidence>
<dbReference type="Gene3D" id="3.40.630.30">
    <property type="match status" value="1"/>
</dbReference>
<dbReference type="SUPFAM" id="SSF55729">
    <property type="entry name" value="Acyl-CoA N-acyltransferases (Nat)"/>
    <property type="match status" value="1"/>
</dbReference>
<dbReference type="Proteomes" id="UP000037405">
    <property type="component" value="Unassembled WGS sequence"/>
</dbReference>
<dbReference type="Pfam" id="PF13302">
    <property type="entry name" value="Acetyltransf_3"/>
    <property type="match status" value="1"/>
</dbReference>
<dbReference type="AlphaFoldDB" id="A0A0M0G1W9"/>
<dbReference type="PROSITE" id="PS51186">
    <property type="entry name" value="GNAT"/>
    <property type="match status" value="1"/>
</dbReference>
<dbReference type="CDD" id="cd04301">
    <property type="entry name" value="NAT_SF"/>
    <property type="match status" value="1"/>
</dbReference>
<dbReference type="PANTHER" id="PTHR43792">
    <property type="entry name" value="GNAT FAMILY, PUTATIVE (AFU_ORTHOLOGUE AFUA_3G00765)-RELATED-RELATED"/>
    <property type="match status" value="1"/>
</dbReference>
<dbReference type="STRING" id="189381.GCA_900166615_02210"/>
<accession>A0A0M0G1W9</accession>
<dbReference type="PATRIC" id="fig|189381.12.peg.4345"/>